<dbReference type="RefSeq" id="WP_290197899.1">
    <property type="nucleotide sequence ID" value="NZ_CP047654.1"/>
</dbReference>
<evidence type="ECO:0000313" key="3">
    <source>
        <dbReference type="Proteomes" id="UP001180840"/>
    </source>
</evidence>
<reference evidence="2" key="1">
    <citation type="submission" date="2023-07" db="EMBL/GenBank/DDBJ databases">
        <title>Sequencing the genomes of 1000 actinobacteria strains.</title>
        <authorList>
            <person name="Klenk H.-P."/>
        </authorList>
    </citation>
    <scope>NUCLEOTIDE SEQUENCE</scope>
    <source>
        <strain evidence="2">DSM 107476</strain>
    </source>
</reference>
<protein>
    <submittedName>
        <fullName evidence="2">Uncharacterized protein YuzB (UPF0349 family)</fullName>
    </submittedName>
</protein>
<dbReference type="InterPro" id="IPR021114">
    <property type="entry name" value="Porin_PorB/PorC"/>
</dbReference>
<dbReference type="Gene3D" id="1.10.10.1280">
    <property type="entry name" value="Alpha-helical porin B/porin C"/>
    <property type="match status" value="1"/>
</dbReference>
<feature type="signal peptide" evidence="1">
    <location>
        <begin position="1"/>
        <end position="27"/>
    </location>
</feature>
<sequence>MRRLSLTTAATAAAVAASLALAPVAGAQTASLELLALVNGEVGTADCGLVETALTNLDLVDEDTTRAELVSNINAYIGDDVMLKFVASTSVNAIADRALECEIVQEDPKEDALSALLNSSAGGNVGVEAFLPVLVEMSSAK</sequence>
<accession>A0ABU1ZYE7</accession>
<gene>
    <name evidence="2" type="ORF">J2S39_000584</name>
</gene>
<keyword evidence="3" id="KW-1185">Reference proteome</keyword>
<evidence type="ECO:0000256" key="1">
    <source>
        <dbReference type="SAM" id="SignalP"/>
    </source>
</evidence>
<feature type="chain" id="PRO_5046281521" evidence="1">
    <location>
        <begin position="28"/>
        <end position="141"/>
    </location>
</feature>
<organism evidence="2 3">
    <name type="scientific">Corynebacterium guangdongense</name>
    <dbReference type="NCBI Taxonomy" id="1783348"/>
    <lineage>
        <taxon>Bacteria</taxon>
        <taxon>Bacillati</taxon>
        <taxon>Actinomycetota</taxon>
        <taxon>Actinomycetes</taxon>
        <taxon>Mycobacteriales</taxon>
        <taxon>Corynebacteriaceae</taxon>
        <taxon>Corynebacterium</taxon>
    </lineage>
</organism>
<evidence type="ECO:0000313" key="2">
    <source>
        <dbReference type="EMBL" id="MDR7328908.1"/>
    </source>
</evidence>
<dbReference type="EMBL" id="JAVDXZ010000001">
    <property type="protein sequence ID" value="MDR7328908.1"/>
    <property type="molecule type" value="Genomic_DNA"/>
</dbReference>
<proteinExistence type="predicted"/>
<dbReference type="InterPro" id="IPR041910">
    <property type="entry name" value="Alpha_h_PorB/PorC"/>
</dbReference>
<dbReference type="Proteomes" id="UP001180840">
    <property type="component" value="Unassembled WGS sequence"/>
</dbReference>
<name>A0ABU1ZYE7_9CORY</name>
<dbReference type="Pfam" id="PF11565">
    <property type="entry name" value="PorB"/>
    <property type="match status" value="1"/>
</dbReference>
<comment type="caution">
    <text evidence="2">The sequence shown here is derived from an EMBL/GenBank/DDBJ whole genome shotgun (WGS) entry which is preliminary data.</text>
</comment>
<keyword evidence="1" id="KW-0732">Signal</keyword>